<evidence type="ECO:0000313" key="1">
    <source>
        <dbReference type="EMBL" id="AOO81429.1"/>
    </source>
</evidence>
<dbReference type="OrthoDB" id="9868869at2"/>
<dbReference type="AlphaFoldDB" id="A0A1D7U235"/>
<gene>
    <name evidence="1" type="ORF">BHK69_14055</name>
</gene>
<dbReference type="Proteomes" id="UP000094969">
    <property type="component" value="Chromosome"/>
</dbReference>
<sequence>MSASAATFPFEDCDFDHGDVCIGGVDLIEIKTQDGVDFTVIDIIASRRSQTMPWLVMGVTEWVAGDLARPRGQSRIRRAYQNHIEEREDCSAADAADFAHDMRLNAAAA</sequence>
<dbReference type="RefSeq" id="WP_069690643.1">
    <property type="nucleotide sequence ID" value="NZ_CP017147.1"/>
</dbReference>
<reference evidence="1 2" key="1">
    <citation type="journal article" date="2015" name="Antonie Van Leeuwenhoek">
        <title>Bosea vaviloviae sp. nov., a new species of slow-growing rhizobia isolated from nodules of the relict species Vavilovia formosa (Stev.) Fed.</title>
        <authorList>
            <person name="Safronova V.I."/>
            <person name="Kuznetsova I.G."/>
            <person name="Sazanova A.L."/>
            <person name="Kimeklis A.K."/>
            <person name="Belimov A.A."/>
            <person name="Andronov E.E."/>
            <person name="Pinaev A.G."/>
            <person name="Chizhevskaya E.P."/>
            <person name="Pukhaev A.R."/>
            <person name="Popov K.P."/>
            <person name="Willems A."/>
            <person name="Tikhonovich I.A."/>
        </authorList>
    </citation>
    <scope>NUCLEOTIDE SEQUENCE [LARGE SCALE GENOMIC DNA]</scope>
    <source>
        <strain evidence="1 2">Vaf18</strain>
    </source>
</reference>
<dbReference type="EMBL" id="CP017147">
    <property type="protein sequence ID" value="AOO81429.1"/>
    <property type="molecule type" value="Genomic_DNA"/>
</dbReference>
<dbReference type="KEGG" id="bvv:BHK69_14055"/>
<name>A0A1D7U235_9HYPH</name>
<accession>A0A1D7U235</accession>
<organism evidence="1 2">
    <name type="scientific">Bosea vaviloviae</name>
    <dbReference type="NCBI Taxonomy" id="1526658"/>
    <lineage>
        <taxon>Bacteria</taxon>
        <taxon>Pseudomonadati</taxon>
        <taxon>Pseudomonadota</taxon>
        <taxon>Alphaproteobacteria</taxon>
        <taxon>Hyphomicrobiales</taxon>
        <taxon>Boseaceae</taxon>
        <taxon>Bosea</taxon>
    </lineage>
</organism>
<protein>
    <submittedName>
        <fullName evidence="1">Uncharacterized protein</fullName>
    </submittedName>
</protein>
<proteinExistence type="predicted"/>
<keyword evidence="2" id="KW-1185">Reference proteome</keyword>
<evidence type="ECO:0000313" key="2">
    <source>
        <dbReference type="Proteomes" id="UP000094969"/>
    </source>
</evidence>